<protein>
    <submittedName>
        <fullName evidence="1">Uncharacterized protein</fullName>
    </submittedName>
</protein>
<sequence>MSLATRTQKTGNRGFHTSVRAILAPDPNSGFFDPINSEVFVTSVNELLLIGLSVYRFHRFLAIFAHASARTCLLGFFNTVSTNMTTTLHENMELSILSIFLPLLGDRLEHVRRRTPGRGFVDLLLASVERPKEAFCDSPGEM</sequence>
<keyword evidence="2" id="KW-1185">Reference proteome</keyword>
<organism evidence="1 2">
    <name type="scientific">Ancylostoma ceylanicum</name>
    <dbReference type="NCBI Taxonomy" id="53326"/>
    <lineage>
        <taxon>Eukaryota</taxon>
        <taxon>Metazoa</taxon>
        <taxon>Ecdysozoa</taxon>
        <taxon>Nematoda</taxon>
        <taxon>Chromadorea</taxon>
        <taxon>Rhabditida</taxon>
        <taxon>Rhabditina</taxon>
        <taxon>Rhabditomorpha</taxon>
        <taxon>Strongyloidea</taxon>
        <taxon>Ancylostomatidae</taxon>
        <taxon>Ancylostomatinae</taxon>
        <taxon>Ancylostoma</taxon>
    </lineage>
</organism>
<dbReference type="AlphaFoldDB" id="A0A016WWW9"/>
<reference evidence="2" key="1">
    <citation type="journal article" date="2015" name="Nat. Genet.">
        <title>The genome and transcriptome of the zoonotic hookworm Ancylostoma ceylanicum identify infection-specific gene families.</title>
        <authorList>
            <person name="Schwarz E.M."/>
            <person name="Hu Y."/>
            <person name="Antoshechkin I."/>
            <person name="Miller M.M."/>
            <person name="Sternberg P.W."/>
            <person name="Aroian R.V."/>
        </authorList>
    </citation>
    <scope>NUCLEOTIDE SEQUENCE</scope>
    <source>
        <strain evidence="2">HY135</strain>
    </source>
</reference>
<dbReference type="Proteomes" id="UP000024635">
    <property type="component" value="Unassembled WGS sequence"/>
</dbReference>
<proteinExistence type="predicted"/>
<name>A0A016WWW9_9BILA</name>
<comment type="caution">
    <text evidence="1">The sequence shown here is derived from an EMBL/GenBank/DDBJ whole genome shotgun (WGS) entry which is preliminary data.</text>
</comment>
<evidence type="ECO:0000313" key="1">
    <source>
        <dbReference type="EMBL" id="EYC44056.1"/>
    </source>
</evidence>
<accession>A0A016WWW9</accession>
<evidence type="ECO:0000313" key="2">
    <source>
        <dbReference type="Proteomes" id="UP000024635"/>
    </source>
</evidence>
<dbReference type="EMBL" id="JARK01000073">
    <property type="protein sequence ID" value="EYC44056.1"/>
    <property type="molecule type" value="Genomic_DNA"/>
</dbReference>
<gene>
    <name evidence="1" type="primary">Acey_s0473.g2097</name>
    <name evidence="1" type="ORF">Y032_0473g2097</name>
</gene>